<keyword evidence="6 7" id="KW-0472">Membrane</keyword>
<proteinExistence type="inferred from homology"/>
<comment type="similarity">
    <text evidence="2">Belongs to the DoxX family.</text>
</comment>
<dbReference type="Pfam" id="PF07681">
    <property type="entry name" value="DoxX"/>
    <property type="match status" value="1"/>
</dbReference>
<dbReference type="PANTHER" id="PTHR33452:SF1">
    <property type="entry name" value="INNER MEMBRANE PROTEIN YPHA-RELATED"/>
    <property type="match status" value="1"/>
</dbReference>
<evidence type="ECO:0000256" key="4">
    <source>
        <dbReference type="ARBA" id="ARBA00022692"/>
    </source>
</evidence>
<feature type="transmembrane region" description="Helical" evidence="7">
    <location>
        <begin position="53"/>
        <end position="73"/>
    </location>
</feature>
<evidence type="ECO:0000313" key="9">
    <source>
        <dbReference type="Proteomes" id="UP000658613"/>
    </source>
</evidence>
<evidence type="ECO:0000256" key="6">
    <source>
        <dbReference type="ARBA" id="ARBA00023136"/>
    </source>
</evidence>
<dbReference type="Proteomes" id="UP000658613">
    <property type="component" value="Unassembled WGS sequence"/>
</dbReference>
<evidence type="ECO:0000256" key="3">
    <source>
        <dbReference type="ARBA" id="ARBA00022475"/>
    </source>
</evidence>
<dbReference type="AlphaFoldDB" id="A0A931E260"/>
<organism evidence="8 9">
    <name type="scientific">Corynebacterium aquatimens</name>
    <dbReference type="NCBI Taxonomy" id="1190508"/>
    <lineage>
        <taxon>Bacteria</taxon>
        <taxon>Bacillati</taxon>
        <taxon>Actinomycetota</taxon>
        <taxon>Actinomycetes</taxon>
        <taxon>Mycobacteriales</taxon>
        <taxon>Corynebacteriaceae</taxon>
        <taxon>Corynebacterium</taxon>
    </lineage>
</organism>
<dbReference type="PANTHER" id="PTHR33452">
    <property type="entry name" value="OXIDOREDUCTASE CATD-RELATED"/>
    <property type="match status" value="1"/>
</dbReference>
<comment type="subcellular location">
    <subcellularLocation>
        <location evidence="1">Cell membrane</location>
        <topology evidence="1">Multi-pass membrane protein</topology>
    </subcellularLocation>
</comment>
<evidence type="ECO:0000256" key="7">
    <source>
        <dbReference type="SAM" id="Phobius"/>
    </source>
</evidence>
<evidence type="ECO:0000256" key="2">
    <source>
        <dbReference type="ARBA" id="ARBA00006679"/>
    </source>
</evidence>
<gene>
    <name evidence="8" type="ORF">IW254_000112</name>
</gene>
<dbReference type="EMBL" id="JADOUE010000001">
    <property type="protein sequence ID" value="MBG6121143.1"/>
    <property type="molecule type" value="Genomic_DNA"/>
</dbReference>
<evidence type="ECO:0000256" key="1">
    <source>
        <dbReference type="ARBA" id="ARBA00004651"/>
    </source>
</evidence>
<keyword evidence="3" id="KW-1003">Cell membrane</keyword>
<reference evidence="8" key="1">
    <citation type="submission" date="2020-11" db="EMBL/GenBank/DDBJ databases">
        <title>Sequencing the genomes of 1000 actinobacteria strains.</title>
        <authorList>
            <person name="Klenk H.-P."/>
        </authorList>
    </citation>
    <scope>NUCLEOTIDE SEQUENCE</scope>
    <source>
        <strain evidence="8">DSM 45632</strain>
    </source>
</reference>
<comment type="caution">
    <text evidence="8">The sequence shown here is derived from an EMBL/GenBank/DDBJ whole genome shotgun (WGS) entry which is preliminary data.</text>
</comment>
<dbReference type="RefSeq" id="WP_196823769.1">
    <property type="nucleotide sequence ID" value="NZ_CP046980.1"/>
</dbReference>
<dbReference type="GO" id="GO:0005886">
    <property type="term" value="C:plasma membrane"/>
    <property type="evidence" value="ECO:0007669"/>
    <property type="project" value="UniProtKB-SubCell"/>
</dbReference>
<feature type="transmembrane region" description="Helical" evidence="7">
    <location>
        <begin position="80"/>
        <end position="101"/>
    </location>
</feature>
<dbReference type="InterPro" id="IPR051907">
    <property type="entry name" value="DoxX-like_oxidoreductase"/>
</dbReference>
<protein>
    <submittedName>
        <fullName evidence="8">Oxidoreductase</fullName>
    </submittedName>
</protein>
<feature type="transmembrane region" description="Helical" evidence="7">
    <location>
        <begin position="107"/>
        <end position="128"/>
    </location>
</feature>
<keyword evidence="5 7" id="KW-1133">Transmembrane helix</keyword>
<sequence>MDRPAVRDTALLLLRAVLAAVFISHGVQRLFTRGVTASTREFAVLGIPQPKLSVYLVGVTEILGGVLLLIGLLTTVVAGLLALLVLLAGYFVHLPNGFFVANGGAEYVLVLAMALIMIVVFGSGRASVDGALVSD</sequence>
<dbReference type="InterPro" id="IPR032808">
    <property type="entry name" value="DoxX"/>
</dbReference>
<keyword evidence="4 7" id="KW-0812">Transmembrane</keyword>
<keyword evidence="9" id="KW-1185">Reference proteome</keyword>
<accession>A0A931E260</accession>
<evidence type="ECO:0000313" key="8">
    <source>
        <dbReference type="EMBL" id="MBG6121143.1"/>
    </source>
</evidence>
<name>A0A931E260_9CORY</name>
<evidence type="ECO:0000256" key="5">
    <source>
        <dbReference type="ARBA" id="ARBA00022989"/>
    </source>
</evidence>